<protein>
    <submittedName>
        <fullName evidence="2">Uncharacterized protein</fullName>
    </submittedName>
</protein>
<feature type="region of interest" description="Disordered" evidence="1">
    <location>
        <begin position="78"/>
        <end position="98"/>
    </location>
</feature>
<dbReference type="Proteomes" id="UP000887013">
    <property type="component" value="Unassembled WGS sequence"/>
</dbReference>
<proteinExistence type="predicted"/>
<sequence length="98" mass="11315">MSGKSFLVQNHHRRRIKNATMNPRKKEEAYDVEASESYCEYKNQSHSCFKSYGHCALRCKRRVSLCFFFHEGTINAAHNCGTRTNSGPSSKKETRPLK</sequence>
<gene>
    <name evidence="2" type="ORF">NPIL_122881</name>
</gene>
<evidence type="ECO:0000313" key="3">
    <source>
        <dbReference type="Proteomes" id="UP000887013"/>
    </source>
</evidence>
<accession>A0A8X6I4Z6</accession>
<name>A0A8X6I4Z6_NEPPI</name>
<dbReference type="AlphaFoldDB" id="A0A8X6I4Z6"/>
<organism evidence="2 3">
    <name type="scientific">Nephila pilipes</name>
    <name type="common">Giant wood spider</name>
    <name type="synonym">Nephila maculata</name>
    <dbReference type="NCBI Taxonomy" id="299642"/>
    <lineage>
        <taxon>Eukaryota</taxon>
        <taxon>Metazoa</taxon>
        <taxon>Ecdysozoa</taxon>
        <taxon>Arthropoda</taxon>
        <taxon>Chelicerata</taxon>
        <taxon>Arachnida</taxon>
        <taxon>Araneae</taxon>
        <taxon>Araneomorphae</taxon>
        <taxon>Entelegynae</taxon>
        <taxon>Araneoidea</taxon>
        <taxon>Nephilidae</taxon>
        <taxon>Nephila</taxon>
    </lineage>
</organism>
<dbReference type="EMBL" id="BMAW01087697">
    <property type="protein sequence ID" value="GFS31081.1"/>
    <property type="molecule type" value="Genomic_DNA"/>
</dbReference>
<comment type="caution">
    <text evidence="2">The sequence shown here is derived from an EMBL/GenBank/DDBJ whole genome shotgun (WGS) entry which is preliminary data.</text>
</comment>
<evidence type="ECO:0000256" key="1">
    <source>
        <dbReference type="SAM" id="MobiDB-lite"/>
    </source>
</evidence>
<feature type="region of interest" description="Disordered" evidence="1">
    <location>
        <begin position="1"/>
        <end position="28"/>
    </location>
</feature>
<keyword evidence="3" id="KW-1185">Reference proteome</keyword>
<evidence type="ECO:0000313" key="2">
    <source>
        <dbReference type="EMBL" id="GFS31081.1"/>
    </source>
</evidence>
<reference evidence="2" key="1">
    <citation type="submission" date="2020-08" db="EMBL/GenBank/DDBJ databases">
        <title>Multicomponent nature underlies the extraordinary mechanical properties of spider dragline silk.</title>
        <authorList>
            <person name="Kono N."/>
            <person name="Nakamura H."/>
            <person name="Mori M."/>
            <person name="Yoshida Y."/>
            <person name="Ohtoshi R."/>
            <person name="Malay A.D."/>
            <person name="Moran D.A.P."/>
            <person name="Tomita M."/>
            <person name="Numata K."/>
            <person name="Arakawa K."/>
        </authorList>
    </citation>
    <scope>NUCLEOTIDE SEQUENCE</scope>
</reference>